<evidence type="ECO:0000313" key="2">
    <source>
        <dbReference type="Proteomes" id="UP001234178"/>
    </source>
</evidence>
<keyword evidence="2" id="KW-1185">Reference proteome</keyword>
<proteinExistence type="predicted"/>
<name>A0ABR0A4X2_9CRUS</name>
<sequence length="66" mass="7490">MQRVIRESPYQSRTANEIVSLSNDYHSRHTTKCILNIGSPNAYNASFKIPPRHGVNGLLQCYKIIS</sequence>
<organism evidence="1 2">
    <name type="scientific">Daphnia magna</name>
    <dbReference type="NCBI Taxonomy" id="35525"/>
    <lineage>
        <taxon>Eukaryota</taxon>
        <taxon>Metazoa</taxon>
        <taxon>Ecdysozoa</taxon>
        <taxon>Arthropoda</taxon>
        <taxon>Crustacea</taxon>
        <taxon>Branchiopoda</taxon>
        <taxon>Diplostraca</taxon>
        <taxon>Cladocera</taxon>
        <taxon>Anomopoda</taxon>
        <taxon>Daphniidae</taxon>
        <taxon>Daphnia</taxon>
    </lineage>
</organism>
<dbReference type="Proteomes" id="UP001234178">
    <property type="component" value="Unassembled WGS sequence"/>
</dbReference>
<reference evidence="1 2" key="1">
    <citation type="journal article" date="2023" name="Nucleic Acids Res.">
        <title>The hologenome of Daphnia magna reveals possible DNA methylation and microbiome-mediated evolution of the host genome.</title>
        <authorList>
            <person name="Chaturvedi A."/>
            <person name="Li X."/>
            <person name="Dhandapani V."/>
            <person name="Marshall H."/>
            <person name="Kissane S."/>
            <person name="Cuenca-Cambronero M."/>
            <person name="Asole G."/>
            <person name="Calvet F."/>
            <person name="Ruiz-Romero M."/>
            <person name="Marangio P."/>
            <person name="Guigo R."/>
            <person name="Rago D."/>
            <person name="Mirbahai L."/>
            <person name="Eastwood N."/>
            <person name="Colbourne J.K."/>
            <person name="Zhou J."/>
            <person name="Mallon E."/>
            <person name="Orsini L."/>
        </authorList>
    </citation>
    <scope>NUCLEOTIDE SEQUENCE [LARGE SCALE GENOMIC DNA]</scope>
    <source>
        <strain evidence="1">LRV0_1</strain>
    </source>
</reference>
<gene>
    <name evidence="1" type="ORF">OUZ56_002031</name>
</gene>
<comment type="caution">
    <text evidence="1">The sequence shown here is derived from an EMBL/GenBank/DDBJ whole genome shotgun (WGS) entry which is preliminary data.</text>
</comment>
<accession>A0ABR0A4X2</accession>
<dbReference type="EMBL" id="JAOYFB010000036">
    <property type="protein sequence ID" value="KAK4020035.1"/>
    <property type="molecule type" value="Genomic_DNA"/>
</dbReference>
<evidence type="ECO:0000313" key="1">
    <source>
        <dbReference type="EMBL" id="KAK4020035.1"/>
    </source>
</evidence>
<protein>
    <submittedName>
        <fullName evidence="1">Uncharacterized protein</fullName>
    </submittedName>
</protein>